<accession>A0AAD9XN68</accession>
<comment type="caution">
    <text evidence="1">The sequence shown here is derived from an EMBL/GenBank/DDBJ whole genome shotgun (WGS) entry which is preliminary data.</text>
</comment>
<evidence type="ECO:0000313" key="2">
    <source>
        <dbReference type="Proteomes" id="UP001280121"/>
    </source>
</evidence>
<reference evidence="1" key="1">
    <citation type="journal article" date="2023" name="Plant J.">
        <title>Genome sequences and population genomics provide insights into the demographic history, inbreeding, and mutation load of two 'living fossil' tree species of Dipteronia.</title>
        <authorList>
            <person name="Feng Y."/>
            <person name="Comes H.P."/>
            <person name="Chen J."/>
            <person name="Zhu S."/>
            <person name="Lu R."/>
            <person name="Zhang X."/>
            <person name="Li P."/>
            <person name="Qiu J."/>
            <person name="Olsen K.M."/>
            <person name="Qiu Y."/>
        </authorList>
    </citation>
    <scope>NUCLEOTIDE SEQUENCE</scope>
    <source>
        <strain evidence="1">KIB01</strain>
    </source>
</reference>
<dbReference type="Proteomes" id="UP001280121">
    <property type="component" value="Unassembled WGS sequence"/>
</dbReference>
<dbReference type="EMBL" id="JANJYI010000001">
    <property type="protein sequence ID" value="KAK2662391.1"/>
    <property type="molecule type" value="Genomic_DNA"/>
</dbReference>
<sequence length="190" mass="21636">MLRLLHNPSLLAAKVLKGCYFSLSSFLAATKDRWILSLSTFKFGSFPVLGEWAIVNSLKLPSSGWNKDLVNNSFILEEAEAILSLPPCSSGLEDSLLWHFDKSGSILVWSEYWVAKDSAPNPSCSGLNSTISWRKFFWRLHLPFMGQLFLWKTCNNWIPTQVNQALHGMQLELIFPMCLKRAETMLHALW</sequence>
<keyword evidence="2" id="KW-1185">Reference proteome</keyword>
<name>A0AAD9XN68_9ROSI</name>
<proteinExistence type="predicted"/>
<protein>
    <recommendedName>
        <fullName evidence="3">Reverse transcriptase zinc-binding domain-containing protein</fullName>
    </recommendedName>
</protein>
<evidence type="ECO:0008006" key="3">
    <source>
        <dbReference type="Google" id="ProtNLM"/>
    </source>
</evidence>
<dbReference type="AlphaFoldDB" id="A0AAD9XN68"/>
<evidence type="ECO:0000313" key="1">
    <source>
        <dbReference type="EMBL" id="KAK2662391.1"/>
    </source>
</evidence>
<organism evidence="1 2">
    <name type="scientific">Dipteronia dyeriana</name>
    <dbReference type="NCBI Taxonomy" id="168575"/>
    <lineage>
        <taxon>Eukaryota</taxon>
        <taxon>Viridiplantae</taxon>
        <taxon>Streptophyta</taxon>
        <taxon>Embryophyta</taxon>
        <taxon>Tracheophyta</taxon>
        <taxon>Spermatophyta</taxon>
        <taxon>Magnoliopsida</taxon>
        <taxon>eudicotyledons</taxon>
        <taxon>Gunneridae</taxon>
        <taxon>Pentapetalae</taxon>
        <taxon>rosids</taxon>
        <taxon>malvids</taxon>
        <taxon>Sapindales</taxon>
        <taxon>Sapindaceae</taxon>
        <taxon>Hippocastanoideae</taxon>
        <taxon>Acereae</taxon>
        <taxon>Dipteronia</taxon>
    </lineage>
</organism>
<gene>
    <name evidence="1" type="ORF">Ddye_000965</name>
</gene>